<evidence type="ECO:0000256" key="6">
    <source>
        <dbReference type="RuleBase" id="RU003560"/>
    </source>
</evidence>
<dbReference type="EMBL" id="CAJZAG010000007">
    <property type="protein sequence ID" value="CAG9177253.1"/>
    <property type="molecule type" value="Genomic_DNA"/>
</dbReference>
<dbReference type="InterPro" id="IPR015422">
    <property type="entry name" value="PyrdxlP-dep_Trfase_small"/>
</dbReference>
<keyword evidence="3 7" id="KW-0032">Aminotransferase</keyword>
<dbReference type="PANTHER" id="PTHR11986">
    <property type="entry name" value="AMINOTRANSFERASE CLASS III"/>
    <property type="match status" value="1"/>
</dbReference>
<dbReference type="PIRSF" id="PIRSF000521">
    <property type="entry name" value="Transaminase_4ab_Lys_Orn"/>
    <property type="match status" value="1"/>
</dbReference>
<evidence type="ECO:0000313" key="8">
    <source>
        <dbReference type="Proteomes" id="UP000706525"/>
    </source>
</evidence>
<keyword evidence="8" id="KW-1185">Reference proteome</keyword>
<dbReference type="PANTHER" id="PTHR11986:SF58">
    <property type="entry name" value="LEUCINE_METHIONINE RACEMASE"/>
    <property type="match status" value="1"/>
</dbReference>
<dbReference type="Gene3D" id="3.40.640.10">
    <property type="entry name" value="Type I PLP-dependent aspartate aminotransferase-like (Major domain)"/>
    <property type="match status" value="1"/>
</dbReference>
<dbReference type="SUPFAM" id="SSF53383">
    <property type="entry name" value="PLP-dependent transferases"/>
    <property type="match status" value="1"/>
</dbReference>
<dbReference type="Proteomes" id="UP000706525">
    <property type="component" value="Unassembled WGS sequence"/>
</dbReference>
<comment type="cofactor">
    <cofactor evidence="1">
        <name>pyridoxal 5'-phosphate</name>
        <dbReference type="ChEBI" id="CHEBI:597326"/>
    </cofactor>
</comment>
<dbReference type="GO" id="GO:0034386">
    <property type="term" value="F:4-aminobutyrate:2-oxoglutarate transaminase activity"/>
    <property type="evidence" value="ECO:0007669"/>
    <property type="project" value="UniProtKB-EC"/>
</dbReference>
<organism evidence="7 8">
    <name type="scientific">Cupriavidus pampae</name>
    <dbReference type="NCBI Taxonomy" id="659251"/>
    <lineage>
        <taxon>Bacteria</taxon>
        <taxon>Pseudomonadati</taxon>
        <taxon>Pseudomonadota</taxon>
        <taxon>Betaproteobacteria</taxon>
        <taxon>Burkholderiales</taxon>
        <taxon>Burkholderiaceae</taxon>
        <taxon>Cupriavidus</taxon>
    </lineage>
</organism>
<dbReference type="EC" id="2.6.1.19" evidence="7"/>
<protein>
    <submittedName>
        <fullName evidence="7">4-aminobutyrate aminotransferase PuuE</fullName>
        <ecNumber evidence="7">2.6.1.19</ecNumber>
    </submittedName>
</protein>
<dbReference type="InterPro" id="IPR049704">
    <property type="entry name" value="Aminotrans_3_PPA_site"/>
</dbReference>
<evidence type="ECO:0000313" key="7">
    <source>
        <dbReference type="EMBL" id="CAG9177253.1"/>
    </source>
</evidence>
<reference evidence="7 8" key="1">
    <citation type="submission" date="2021-08" db="EMBL/GenBank/DDBJ databases">
        <authorList>
            <person name="Peeters C."/>
        </authorList>
    </citation>
    <scope>NUCLEOTIDE SEQUENCE [LARGE SCALE GENOMIC DNA]</scope>
    <source>
        <strain evidence="7 8">LMG 32289</strain>
    </source>
</reference>
<dbReference type="CDD" id="cd00610">
    <property type="entry name" value="OAT_like"/>
    <property type="match status" value="1"/>
</dbReference>
<dbReference type="NCBIfam" id="TIGR00700">
    <property type="entry name" value="GABAtrnsam"/>
    <property type="match status" value="1"/>
</dbReference>
<keyword evidence="5 6" id="KW-0663">Pyridoxal phosphate</keyword>
<dbReference type="PROSITE" id="PS00600">
    <property type="entry name" value="AA_TRANSFER_CLASS_3"/>
    <property type="match status" value="1"/>
</dbReference>
<sequence>MKVVLDCRAKLPWNEGVLKTLLPATKATNMKNLDLDQRRSLATPRGVGVMCDFYADRAENATLWDIEGRAYTDFAAGIAVLNTGHRHPRVMQAIAAQLERFTHTAYQIVPYQGYVSLAERINALVPIKGVNKTALFTTGAEAVENAIKIARAHTGRPGVIAFSGAFHGRTLLGMALTGKVVPYKVGFGPFPADVYHAPFPNALRGVTTGKALEDLESLFKTDIDPSRVAAIILEPVQGEGGFNPAPADFMRGLRTVCDRHGIVLIADEVQTGFARTGKLFAMSHYDVEPDLITMAKSLAGGMPLSAVCGRAEIMDAPLPGGLGGTYAGNPLAVAAAHAVIDAITEEHLCERAAALGAQLTERLQSVRARCPALAEIRGLGSMIAAEFTDPITGAPSAEAARDVQNRALASGLILLTCGVYGNVIRFLYPLTIPQAQFDAALELLETALVG</sequence>
<dbReference type="InterPro" id="IPR015421">
    <property type="entry name" value="PyrdxlP-dep_Trfase_major"/>
</dbReference>
<comment type="similarity">
    <text evidence="2 6">Belongs to the class-III pyridoxal-phosphate-dependent aminotransferase family.</text>
</comment>
<accession>A0ABN7YUV3</accession>
<keyword evidence="4 7" id="KW-0808">Transferase</keyword>
<gene>
    <name evidence="7" type="primary">puuE_2</name>
    <name evidence="7" type="ORF">LMG32289_03758</name>
</gene>
<name>A0ABN7YUV3_9BURK</name>
<evidence type="ECO:0000256" key="5">
    <source>
        <dbReference type="ARBA" id="ARBA00022898"/>
    </source>
</evidence>
<comment type="caution">
    <text evidence="7">The sequence shown here is derived from an EMBL/GenBank/DDBJ whole genome shotgun (WGS) entry which is preliminary data.</text>
</comment>
<dbReference type="Gene3D" id="3.90.1150.10">
    <property type="entry name" value="Aspartate Aminotransferase, domain 1"/>
    <property type="match status" value="1"/>
</dbReference>
<evidence type="ECO:0000256" key="4">
    <source>
        <dbReference type="ARBA" id="ARBA00022679"/>
    </source>
</evidence>
<dbReference type="InterPro" id="IPR004632">
    <property type="entry name" value="4NH2But_aminotransferase_bac"/>
</dbReference>
<dbReference type="InterPro" id="IPR015424">
    <property type="entry name" value="PyrdxlP-dep_Trfase"/>
</dbReference>
<proteinExistence type="inferred from homology"/>
<evidence type="ECO:0000256" key="2">
    <source>
        <dbReference type="ARBA" id="ARBA00008954"/>
    </source>
</evidence>
<dbReference type="Pfam" id="PF00202">
    <property type="entry name" value="Aminotran_3"/>
    <property type="match status" value="1"/>
</dbReference>
<dbReference type="NCBIfam" id="NF005272">
    <property type="entry name" value="PRK06777.1"/>
    <property type="match status" value="1"/>
</dbReference>
<evidence type="ECO:0000256" key="1">
    <source>
        <dbReference type="ARBA" id="ARBA00001933"/>
    </source>
</evidence>
<dbReference type="InterPro" id="IPR050103">
    <property type="entry name" value="Class-III_PLP-dep_AT"/>
</dbReference>
<dbReference type="InterPro" id="IPR005814">
    <property type="entry name" value="Aminotrans_3"/>
</dbReference>
<evidence type="ECO:0000256" key="3">
    <source>
        <dbReference type="ARBA" id="ARBA00022576"/>
    </source>
</evidence>